<comment type="caution">
    <text evidence="4">The sequence shown here is derived from an EMBL/GenBank/DDBJ whole genome shotgun (WGS) entry which is preliminary data.</text>
</comment>
<evidence type="ECO:0000256" key="2">
    <source>
        <dbReference type="ARBA" id="ARBA00022833"/>
    </source>
</evidence>
<feature type="region of interest" description="Disordered" evidence="3">
    <location>
        <begin position="580"/>
        <end position="600"/>
    </location>
</feature>
<feature type="region of interest" description="Disordered" evidence="3">
    <location>
        <begin position="208"/>
        <end position="265"/>
    </location>
</feature>
<dbReference type="PROSITE" id="PS50143">
    <property type="entry name" value="BIR_REPEAT_2"/>
    <property type="match status" value="2"/>
</dbReference>
<dbReference type="Gene3D" id="1.10.1170.10">
    <property type="entry name" value="Inhibitor Of Apoptosis Protein (2mihbC-IAP-1), Chain A"/>
    <property type="match status" value="2"/>
</dbReference>
<dbReference type="InterPro" id="IPR051190">
    <property type="entry name" value="Baculoviral_IAP"/>
</dbReference>
<dbReference type="PANTHER" id="PTHR46771:SF5">
    <property type="entry name" value="DETERIN"/>
    <property type="match status" value="1"/>
</dbReference>
<dbReference type="Proteomes" id="UP000193560">
    <property type="component" value="Unassembled WGS sequence"/>
</dbReference>
<feature type="compositionally biased region" description="Polar residues" evidence="3">
    <location>
        <begin position="238"/>
        <end position="247"/>
    </location>
</feature>
<feature type="region of interest" description="Disordered" evidence="3">
    <location>
        <begin position="290"/>
        <end position="511"/>
    </location>
</feature>
<keyword evidence="2" id="KW-0862">Zinc</keyword>
<dbReference type="SMART" id="SM00238">
    <property type="entry name" value="BIR"/>
    <property type="match status" value="2"/>
</dbReference>
<dbReference type="Pfam" id="PF00653">
    <property type="entry name" value="BIR"/>
    <property type="match status" value="2"/>
</dbReference>
<dbReference type="InterPro" id="IPR001370">
    <property type="entry name" value="BIR_rpt"/>
</dbReference>
<keyword evidence="5" id="KW-1185">Reference proteome</keyword>
<keyword evidence="1" id="KW-0479">Metal-binding</keyword>
<feature type="compositionally biased region" description="Low complexity" evidence="3">
    <location>
        <begin position="435"/>
        <end position="467"/>
    </location>
</feature>
<feature type="compositionally biased region" description="Polar residues" evidence="3">
    <location>
        <begin position="352"/>
        <end position="370"/>
    </location>
</feature>
<dbReference type="GO" id="GO:0046872">
    <property type="term" value="F:metal ion binding"/>
    <property type="evidence" value="ECO:0007669"/>
    <property type="project" value="UniProtKB-KW"/>
</dbReference>
<proteinExistence type="predicted"/>
<feature type="compositionally biased region" description="Polar residues" evidence="3">
    <location>
        <begin position="209"/>
        <end position="219"/>
    </location>
</feature>
<feature type="compositionally biased region" description="Polar residues" evidence="3">
    <location>
        <begin position="586"/>
        <end position="598"/>
    </location>
</feature>
<evidence type="ECO:0000256" key="3">
    <source>
        <dbReference type="SAM" id="MobiDB-lite"/>
    </source>
</evidence>
<protein>
    <submittedName>
        <fullName evidence="4">Uncharacterized protein</fullName>
    </submittedName>
</protein>
<dbReference type="SUPFAM" id="SSF57924">
    <property type="entry name" value="Inhibitor of apoptosis (IAP) repeat"/>
    <property type="match status" value="2"/>
</dbReference>
<accession>A0A1X2IVK6</accession>
<dbReference type="OrthoDB" id="2196114at2759"/>
<name>A0A1X2IVK6_9FUNG</name>
<evidence type="ECO:0000313" key="4">
    <source>
        <dbReference type="EMBL" id="ORZ23053.1"/>
    </source>
</evidence>
<feature type="compositionally biased region" description="Polar residues" evidence="3">
    <location>
        <begin position="468"/>
        <end position="504"/>
    </location>
</feature>
<dbReference type="EMBL" id="MCGE01000003">
    <property type="protein sequence ID" value="ORZ23053.1"/>
    <property type="molecule type" value="Genomic_DNA"/>
</dbReference>
<evidence type="ECO:0000256" key="1">
    <source>
        <dbReference type="ARBA" id="ARBA00022723"/>
    </source>
</evidence>
<feature type="compositionally biased region" description="Polar residues" evidence="3">
    <location>
        <begin position="327"/>
        <end position="343"/>
    </location>
</feature>
<dbReference type="PANTHER" id="PTHR46771">
    <property type="entry name" value="DETERIN"/>
    <property type="match status" value="1"/>
</dbReference>
<sequence length="691" mass="76237">MNICANRLKTFTQHEPPWPYINDNAYHTAEEFAHAGFYNVSTKRSIDKVKCYLCNIILADWKQGQSPLGRHAHAAKTCPLVLLNFPDALTTIPIQDQDANTHPEGEFMLKTRLKTFTKNKAWPPHLVTDNTQQLQTRHSTKQRSYPTANKMAEAGFVFLPTLNEPDRAKCPYCQHCVVNLSATSNPWIQHQRANSGCPFVTRYRVTLPSKRSSLPQKRSTPAEASTTTSKRSRRATTNPNLRDNTPETVDDHDRNAETDNDINDIGQLSRFDDSIWDIAKAQLEYKQLPDLATGNQQRPSNAKPLVTYERKKHKRSSKVLPPELTKPTISTNAQQSKDSANSSRTKKHAISARSSQQKQTTGAASTANQQKETDETPAEVLAKLQKQPTKSTSSKDKGKGRASDFTATLAPAPSTTENLGRHSFRLSTDNKKTTGKSSSAAKSSELASTSSTSASTVKVSATASHSAPFTTNKPTITQQQQSNGVLCSTPSHRRSNLNSSTPLPHSTPIHSRIDHGKDLMALTLSPIRGTGNMTATANVNVNHLGGVFGNLETPMTTNYRTGQQNDDDIGYQIEQRFRAKRRLGSPSKSTPLQQQRNENGLAAAATKKASDTYYGGTPLLDFDDLDEETVGTINNYGANLTQEQLAMTVEGFIQNLVERKVTDVKKHGEQLIKNIQQEVADTKKSILANHL</sequence>
<gene>
    <name evidence="4" type="ORF">BCR42DRAFT_487083</name>
</gene>
<organism evidence="4 5">
    <name type="scientific">Absidia repens</name>
    <dbReference type="NCBI Taxonomy" id="90262"/>
    <lineage>
        <taxon>Eukaryota</taxon>
        <taxon>Fungi</taxon>
        <taxon>Fungi incertae sedis</taxon>
        <taxon>Mucoromycota</taxon>
        <taxon>Mucoromycotina</taxon>
        <taxon>Mucoromycetes</taxon>
        <taxon>Mucorales</taxon>
        <taxon>Cunninghamellaceae</taxon>
        <taxon>Absidia</taxon>
    </lineage>
</organism>
<reference evidence="4 5" key="1">
    <citation type="submission" date="2016-07" db="EMBL/GenBank/DDBJ databases">
        <title>Pervasive Adenine N6-methylation of Active Genes in Fungi.</title>
        <authorList>
            <consortium name="DOE Joint Genome Institute"/>
            <person name="Mondo S.J."/>
            <person name="Dannebaum R.O."/>
            <person name="Kuo R.C."/>
            <person name="Labutti K."/>
            <person name="Haridas S."/>
            <person name="Kuo A."/>
            <person name="Salamov A."/>
            <person name="Ahrendt S.R."/>
            <person name="Lipzen A."/>
            <person name="Sullivan W."/>
            <person name="Andreopoulos W.B."/>
            <person name="Clum A."/>
            <person name="Lindquist E."/>
            <person name="Daum C."/>
            <person name="Ramamoorthy G.K."/>
            <person name="Gryganskyi A."/>
            <person name="Culley D."/>
            <person name="Magnuson J.K."/>
            <person name="James T.Y."/>
            <person name="O'Malley M.A."/>
            <person name="Stajich J.E."/>
            <person name="Spatafora J.W."/>
            <person name="Visel A."/>
            <person name="Grigoriev I.V."/>
        </authorList>
    </citation>
    <scope>NUCLEOTIDE SEQUENCE [LARGE SCALE GENOMIC DNA]</scope>
    <source>
        <strain evidence="4 5">NRRL 1336</strain>
    </source>
</reference>
<evidence type="ECO:0000313" key="5">
    <source>
        <dbReference type="Proteomes" id="UP000193560"/>
    </source>
</evidence>
<dbReference type="CDD" id="cd00022">
    <property type="entry name" value="BIR"/>
    <property type="match status" value="2"/>
</dbReference>
<dbReference type="AlphaFoldDB" id="A0A1X2IVK6"/>
<feature type="compositionally biased region" description="Basic and acidic residues" evidence="3">
    <location>
        <begin position="393"/>
        <end position="402"/>
    </location>
</feature>
<dbReference type="STRING" id="90262.A0A1X2IVK6"/>